<dbReference type="GO" id="GO:0017004">
    <property type="term" value="P:cytochrome complex assembly"/>
    <property type="evidence" value="ECO:0007669"/>
    <property type="project" value="UniProtKB-KW"/>
</dbReference>
<evidence type="ECO:0000256" key="1">
    <source>
        <dbReference type="ARBA" id="ARBA00004196"/>
    </source>
</evidence>
<name>A0A2X2CQ97_PSELU</name>
<dbReference type="PROSITE" id="PS50005">
    <property type="entry name" value="TPR"/>
    <property type="match status" value="1"/>
</dbReference>
<dbReference type="PANTHER" id="PTHR47870:SF4">
    <property type="entry name" value="CYTOCHROME C-TYPE BIOGENESIS PROTEIN CYCH"/>
    <property type="match status" value="1"/>
</dbReference>
<dbReference type="Gene3D" id="1.25.40.10">
    <property type="entry name" value="Tetratricopeptide repeat domain"/>
    <property type="match status" value="1"/>
</dbReference>
<comment type="subcellular location">
    <subcellularLocation>
        <location evidence="1">Cell envelope</location>
    </subcellularLocation>
</comment>
<evidence type="ECO:0000259" key="7">
    <source>
        <dbReference type="Pfam" id="PF23892"/>
    </source>
</evidence>
<dbReference type="InterPro" id="IPR011990">
    <property type="entry name" value="TPR-like_helical_dom_sf"/>
</dbReference>
<keyword evidence="6" id="KW-1133">Transmembrane helix</keyword>
<evidence type="ECO:0000259" key="8">
    <source>
        <dbReference type="Pfam" id="PF23914"/>
    </source>
</evidence>
<keyword evidence="6" id="KW-0812">Transmembrane</keyword>
<dbReference type="GO" id="GO:0005886">
    <property type="term" value="C:plasma membrane"/>
    <property type="evidence" value="ECO:0007669"/>
    <property type="project" value="TreeGrafter"/>
</dbReference>
<evidence type="ECO:0000256" key="3">
    <source>
        <dbReference type="ARBA" id="ARBA00022748"/>
    </source>
</evidence>
<sequence>MIDFWLAIGLLLLVALGFLLIPAIRRQHVASGKDRAAVNVELYEERLTELSQQHAAGLLTAGQWEEARSEAARELLSDTQQADTDATSAKGGRAAPLIVALIVPLVGLGLYLHWGASDRVELTREFSQPPRSMDEMTSRLERAVAVQPESSEGWYLLGRTYMSQERFSEAAHAFTQAVQQAGRQPELLGQLAQAQYFADGKVLTPEVKTLADEALKANPKEVTTLGLLGIAAFEQKDYASAITHWQTLVDQLPTGDPSRKAIQSGIERARRYTGASGEAASSASVTQSATLSVTVSLDPGVSSHVKASDTVFVFARAVSGPPMPLAVKRLTVADLPARVLLSDADAMMPQLKLSGFDQVQLVARISRQGNPTSGEWVALGKPIAVKDAQPQELKITQPDAK</sequence>
<dbReference type="RefSeq" id="WP_112297857.1">
    <property type="nucleotide sequence ID" value="NZ_UAUF01000013.1"/>
</dbReference>
<evidence type="ECO:0000256" key="2">
    <source>
        <dbReference type="ARBA" id="ARBA00022737"/>
    </source>
</evidence>
<feature type="domain" description="Cytochrome c-type biogenesis protein H TPR" evidence="8">
    <location>
        <begin position="133"/>
        <end position="258"/>
    </location>
</feature>
<dbReference type="InterPro" id="IPR051263">
    <property type="entry name" value="C-type_cytochrome_biogenesis"/>
</dbReference>
<evidence type="ECO:0000256" key="5">
    <source>
        <dbReference type="PROSITE-ProRule" id="PRU00339"/>
    </source>
</evidence>
<dbReference type="Pfam" id="PF23914">
    <property type="entry name" value="TPR_CcmH_CycH"/>
    <property type="match status" value="1"/>
</dbReference>
<keyword evidence="6" id="KW-0472">Membrane</keyword>
<dbReference type="EMBL" id="UAUF01000013">
    <property type="protein sequence ID" value="SPZ09384.1"/>
    <property type="molecule type" value="Genomic_DNA"/>
</dbReference>
<dbReference type="GO" id="GO:0030313">
    <property type="term" value="C:cell envelope"/>
    <property type="evidence" value="ECO:0007669"/>
    <property type="project" value="UniProtKB-SubCell"/>
</dbReference>
<proteinExistence type="predicted"/>
<dbReference type="NCBIfam" id="TIGR03142">
    <property type="entry name" value="cytochro_ccmI"/>
    <property type="match status" value="1"/>
</dbReference>
<keyword evidence="2" id="KW-0677">Repeat</keyword>
<dbReference type="AlphaFoldDB" id="A0A2X2CQ97"/>
<reference evidence="9 10" key="1">
    <citation type="submission" date="2018-06" db="EMBL/GenBank/DDBJ databases">
        <authorList>
            <consortium name="Pathogen Informatics"/>
            <person name="Doyle S."/>
        </authorList>
    </citation>
    <scope>NUCLEOTIDE SEQUENCE [LARGE SCALE GENOMIC DNA]</scope>
    <source>
        <strain evidence="9 10">NCTC11842</strain>
    </source>
</reference>
<evidence type="ECO:0000256" key="4">
    <source>
        <dbReference type="ARBA" id="ARBA00022803"/>
    </source>
</evidence>
<accession>A0A2X2CQ97</accession>
<dbReference type="SUPFAM" id="SSF48452">
    <property type="entry name" value="TPR-like"/>
    <property type="match status" value="1"/>
</dbReference>
<dbReference type="Pfam" id="PF23892">
    <property type="entry name" value="Ig_CycH"/>
    <property type="match status" value="1"/>
</dbReference>
<protein>
    <submittedName>
        <fullName evidence="9">Cytochrome c-type biogenesis protein CcmI</fullName>
    </submittedName>
</protein>
<dbReference type="PANTHER" id="PTHR47870">
    <property type="entry name" value="CYTOCHROME C-TYPE BIOGENESIS PROTEIN CCMH"/>
    <property type="match status" value="1"/>
</dbReference>
<gene>
    <name evidence="9" type="primary">ccmI</name>
    <name evidence="9" type="ORF">NCTC11842_02953</name>
</gene>
<feature type="domain" description="Cytochrome c-type biogenesis protein H Ig-like" evidence="7">
    <location>
        <begin position="291"/>
        <end position="395"/>
    </location>
</feature>
<evidence type="ECO:0000313" key="10">
    <source>
        <dbReference type="Proteomes" id="UP000250443"/>
    </source>
</evidence>
<evidence type="ECO:0000256" key="6">
    <source>
        <dbReference type="SAM" id="Phobius"/>
    </source>
</evidence>
<evidence type="ECO:0000313" key="9">
    <source>
        <dbReference type="EMBL" id="SPZ09384.1"/>
    </source>
</evidence>
<dbReference type="Proteomes" id="UP000250443">
    <property type="component" value="Unassembled WGS sequence"/>
</dbReference>
<dbReference type="SMART" id="SM00028">
    <property type="entry name" value="TPR"/>
    <property type="match status" value="2"/>
</dbReference>
<feature type="repeat" description="TPR" evidence="5">
    <location>
        <begin position="151"/>
        <end position="184"/>
    </location>
</feature>
<keyword evidence="4 5" id="KW-0802">TPR repeat</keyword>
<feature type="transmembrane region" description="Helical" evidence="6">
    <location>
        <begin position="6"/>
        <end position="24"/>
    </location>
</feature>
<dbReference type="InterPro" id="IPR017560">
    <property type="entry name" value="Cyt_c_biogenesis_CcmI"/>
</dbReference>
<dbReference type="InterPro" id="IPR056412">
    <property type="entry name" value="Ig_CycH"/>
</dbReference>
<keyword evidence="3" id="KW-0201">Cytochrome c-type biogenesis</keyword>
<dbReference type="InterPro" id="IPR019734">
    <property type="entry name" value="TPR_rpt"/>
</dbReference>
<organism evidence="9 10">
    <name type="scientific">Pseudomonas luteola</name>
    <dbReference type="NCBI Taxonomy" id="47886"/>
    <lineage>
        <taxon>Bacteria</taxon>
        <taxon>Pseudomonadati</taxon>
        <taxon>Pseudomonadota</taxon>
        <taxon>Gammaproteobacteria</taxon>
        <taxon>Pseudomonadales</taxon>
        <taxon>Pseudomonadaceae</taxon>
        <taxon>Pseudomonas</taxon>
    </lineage>
</organism>
<feature type="transmembrane region" description="Helical" evidence="6">
    <location>
        <begin position="94"/>
        <end position="114"/>
    </location>
</feature>
<dbReference type="InterPro" id="IPR056413">
    <property type="entry name" value="TPR_CcmH_CycH"/>
</dbReference>